<dbReference type="EMBL" id="CM003373">
    <property type="protein sequence ID" value="KOM36784.1"/>
    <property type="molecule type" value="Genomic_DNA"/>
</dbReference>
<evidence type="ECO:0000313" key="2">
    <source>
        <dbReference type="Proteomes" id="UP000053144"/>
    </source>
</evidence>
<protein>
    <submittedName>
        <fullName evidence="1">Uncharacterized protein</fullName>
    </submittedName>
</protein>
<dbReference type="AlphaFoldDB" id="A0A0L9U303"/>
<gene>
    <name evidence="1" type="ORF">LR48_Vigan03g016500</name>
</gene>
<evidence type="ECO:0000313" key="1">
    <source>
        <dbReference type="EMBL" id="KOM36784.1"/>
    </source>
</evidence>
<dbReference type="Proteomes" id="UP000053144">
    <property type="component" value="Chromosome 3"/>
</dbReference>
<name>A0A0L9U303_PHAAN</name>
<sequence>MYALMDDNVRSQRKDDLSVSVWESTNWSVGATTVDELWYKSVTKMSSWFGDAHGVIHD</sequence>
<reference evidence="2" key="1">
    <citation type="journal article" date="2015" name="Proc. Natl. Acad. Sci. U.S.A.">
        <title>Genome sequencing of adzuki bean (Vigna angularis) provides insight into high starch and low fat accumulation and domestication.</title>
        <authorList>
            <person name="Yang K."/>
            <person name="Tian Z."/>
            <person name="Chen C."/>
            <person name="Luo L."/>
            <person name="Zhao B."/>
            <person name="Wang Z."/>
            <person name="Yu L."/>
            <person name="Li Y."/>
            <person name="Sun Y."/>
            <person name="Li W."/>
            <person name="Chen Y."/>
            <person name="Li Y."/>
            <person name="Zhang Y."/>
            <person name="Ai D."/>
            <person name="Zhao J."/>
            <person name="Shang C."/>
            <person name="Ma Y."/>
            <person name="Wu B."/>
            <person name="Wang M."/>
            <person name="Gao L."/>
            <person name="Sun D."/>
            <person name="Zhang P."/>
            <person name="Guo F."/>
            <person name="Wang W."/>
            <person name="Li Y."/>
            <person name="Wang J."/>
            <person name="Varshney R.K."/>
            <person name="Wang J."/>
            <person name="Ling H.Q."/>
            <person name="Wan P."/>
        </authorList>
    </citation>
    <scope>NUCLEOTIDE SEQUENCE</scope>
    <source>
        <strain evidence="2">cv. Jingnong 6</strain>
    </source>
</reference>
<organism evidence="1 2">
    <name type="scientific">Phaseolus angularis</name>
    <name type="common">Azuki bean</name>
    <name type="synonym">Vigna angularis</name>
    <dbReference type="NCBI Taxonomy" id="3914"/>
    <lineage>
        <taxon>Eukaryota</taxon>
        <taxon>Viridiplantae</taxon>
        <taxon>Streptophyta</taxon>
        <taxon>Embryophyta</taxon>
        <taxon>Tracheophyta</taxon>
        <taxon>Spermatophyta</taxon>
        <taxon>Magnoliopsida</taxon>
        <taxon>eudicotyledons</taxon>
        <taxon>Gunneridae</taxon>
        <taxon>Pentapetalae</taxon>
        <taxon>rosids</taxon>
        <taxon>fabids</taxon>
        <taxon>Fabales</taxon>
        <taxon>Fabaceae</taxon>
        <taxon>Papilionoideae</taxon>
        <taxon>50 kb inversion clade</taxon>
        <taxon>NPAAA clade</taxon>
        <taxon>indigoferoid/millettioid clade</taxon>
        <taxon>Phaseoleae</taxon>
        <taxon>Vigna</taxon>
    </lineage>
</organism>
<accession>A0A0L9U303</accession>
<dbReference type="Gramene" id="KOM36784">
    <property type="protein sequence ID" value="KOM36784"/>
    <property type="gene ID" value="LR48_Vigan03g016500"/>
</dbReference>
<proteinExistence type="predicted"/>